<gene>
    <name evidence="4 7" type="primary">Muc15</name>
</gene>
<reference evidence="6" key="1">
    <citation type="journal article" date="2018" name="Biotechnol. Bioeng.">
        <title>A reference genome of the Chinese hamster based on a hybrid assembly strategy.</title>
        <authorList>
            <person name="Rupp O."/>
            <person name="MacDonald M.L."/>
            <person name="Li S."/>
            <person name="Dhiman H."/>
            <person name="Polson S."/>
            <person name="Griep S."/>
            <person name="Heffner K."/>
            <person name="Hernandez I."/>
            <person name="Brinkrolf K."/>
            <person name="Jadhav V."/>
            <person name="Samoudi M."/>
            <person name="Hao H."/>
            <person name="Kingham B."/>
            <person name="Goesmann A."/>
            <person name="Betenbaugh M.J."/>
            <person name="Lewis N.E."/>
            <person name="Borth N."/>
            <person name="Lee K.H."/>
        </authorList>
    </citation>
    <scope>NUCLEOTIDE SEQUENCE [LARGE SCALE GENOMIC DNA]</scope>
    <source>
        <strain evidence="6">17A/GY</strain>
    </source>
</reference>
<keyword evidence="6" id="KW-1185">Reference proteome</keyword>
<evidence type="ECO:0000313" key="6">
    <source>
        <dbReference type="Proteomes" id="UP001108280"/>
    </source>
</evidence>
<dbReference type="OrthoDB" id="9950822at2759"/>
<keyword evidence="2" id="KW-0812">Transmembrane</keyword>
<reference evidence="7" key="3">
    <citation type="submission" date="2025-04" db="UniProtKB">
        <authorList>
            <consortium name="RefSeq"/>
        </authorList>
    </citation>
    <scope>IDENTIFICATION</scope>
    <source>
        <strain evidence="7">17A/GY</strain>
        <tissue evidence="7">Liver</tissue>
    </source>
</reference>
<dbReference type="GeneID" id="100761085"/>
<dbReference type="PANTHER" id="PTHR45427:SF1">
    <property type="entry name" value="MUCIN-15"/>
    <property type="match status" value="1"/>
</dbReference>
<keyword evidence="2" id="KW-0472">Membrane</keyword>
<dbReference type="CTD" id="143662"/>
<feature type="signal peptide" evidence="3">
    <location>
        <begin position="1"/>
        <end position="22"/>
    </location>
</feature>
<organism evidence="4 5">
    <name type="scientific">Cricetulus griseus</name>
    <name type="common">Chinese hamster</name>
    <name type="synonym">Cricetulus barabensis griseus</name>
    <dbReference type="NCBI Taxonomy" id="10029"/>
    <lineage>
        <taxon>Eukaryota</taxon>
        <taxon>Metazoa</taxon>
        <taxon>Chordata</taxon>
        <taxon>Craniata</taxon>
        <taxon>Vertebrata</taxon>
        <taxon>Euteleostomi</taxon>
        <taxon>Mammalia</taxon>
        <taxon>Eutheria</taxon>
        <taxon>Euarchontoglires</taxon>
        <taxon>Glires</taxon>
        <taxon>Rodentia</taxon>
        <taxon>Myomorpha</taxon>
        <taxon>Muroidea</taxon>
        <taxon>Cricetidae</taxon>
        <taxon>Cricetinae</taxon>
        <taxon>Cricetulus</taxon>
    </lineage>
</organism>
<dbReference type="InterPro" id="IPR031371">
    <property type="entry name" value="Mucin-15"/>
</dbReference>
<feature type="chain" id="PRO_5044594385" evidence="3">
    <location>
        <begin position="23"/>
        <end position="332"/>
    </location>
</feature>
<dbReference type="Ensembl" id="ENSCGRT00001002819.1">
    <property type="protein sequence ID" value="ENSCGRP00001002199.1"/>
    <property type="gene ID" value="ENSCGRG00001002313.1"/>
</dbReference>
<dbReference type="RefSeq" id="XP_027278087.1">
    <property type="nucleotide sequence ID" value="XM_027422286.2"/>
</dbReference>
<dbReference type="AlphaFoldDB" id="A0A3L7HF09"/>
<dbReference type="Proteomes" id="UP001108280">
    <property type="component" value="Chromosome 6"/>
</dbReference>
<protein>
    <submittedName>
        <fullName evidence="4 7">Mucin-15</fullName>
    </submittedName>
</protein>
<dbReference type="RefSeq" id="XP_003506560.1">
    <property type="nucleotide sequence ID" value="XM_003506512.3"/>
</dbReference>
<proteinExistence type="predicted"/>
<evidence type="ECO:0000313" key="5">
    <source>
        <dbReference type="Proteomes" id="UP000694386"/>
    </source>
</evidence>
<dbReference type="PANTHER" id="PTHR45427">
    <property type="entry name" value="MUCIN-15"/>
    <property type="match status" value="1"/>
</dbReference>
<evidence type="ECO:0000313" key="4">
    <source>
        <dbReference type="Ensembl" id="ENSCGRP00001002199.1"/>
    </source>
</evidence>
<reference evidence="6" key="2">
    <citation type="journal article" date="2020" name="Biotechnol. Bioeng.">
        <title>Chromosome-scale scaffolds for the Chinese hamster reference genome assembly to facilitate the study of the CHO epigenome.</title>
        <authorList>
            <person name="Hilliard W."/>
            <person name="MacDonald M."/>
            <person name="Lee K.H."/>
        </authorList>
    </citation>
    <scope>NUCLEOTIDE SEQUENCE [LARGE SCALE GENOMIC DNA]</scope>
    <source>
        <strain evidence="6">17A/GY</strain>
    </source>
</reference>
<keyword evidence="2" id="KW-1133">Transmembrane helix</keyword>
<evidence type="ECO:0000256" key="2">
    <source>
        <dbReference type="SAM" id="Phobius"/>
    </source>
</evidence>
<dbReference type="KEGG" id="cge:100761085"/>
<feature type="region of interest" description="Disordered" evidence="1">
    <location>
        <begin position="304"/>
        <end position="332"/>
    </location>
</feature>
<keyword evidence="3" id="KW-0732">Signal</keyword>
<evidence type="ECO:0000256" key="3">
    <source>
        <dbReference type="SAM" id="SignalP"/>
    </source>
</evidence>
<feature type="transmembrane region" description="Helical" evidence="2">
    <location>
        <begin position="236"/>
        <end position="259"/>
    </location>
</feature>
<sequence>MLTFTKIAFISSLLILLPFGRPEKQNPGRKATEYTIEDLKTMGNKSIPLKRSTNLTLGNESSNISKPMLTNTSLLDLTRTYEPINSTSNWKAASSTMLPRPTSAYSAPPLAHHFVSKSPLNSSTADVNPLQVSEHSNPIHPTTSETFTWSLDNETMKTPDNISSTVSLLPLPPMTTPITPLTIEPTGWLATNNDDFAGFTPYQEKTTLQTTLKSTNNSKLFSDSSDPQKGNKNTGIIFGAILGGILGASLFSLVGYLLCGQRKTDSFSHRRLYDDRNEPVLRLDNAPEPYDVNFGNSSYYNSAVSDSSMPEGGESVHDGIPMDDIPPLRTSI</sequence>
<evidence type="ECO:0000256" key="1">
    <source>
        <dbReference type="SAM" id="MobiDB-lite"/>
    </source>
</evidence>
<dbReference type="GeneTree" id="ENSGT00390000001698"/>
<reference evidence="4" key="4">
    <citation type="submission" date="2025-05" db="UniProtKB">
        <authorList>
            <consortium name="Ensembl"/>
        </authorList>
    </citation>
    <scope>IDENTIFICATION</scope>
</reference>
<name>A0A3L7HF09_CRIGR</name>
<dbReference type="OMA" id="PDEWLTT"/>
<evidence type="ECO:0000313" key="7">
    <source>
        <dbReference type="RefSeq" id="XP_027278087.1"/>
    </source>
</evidence>
<accession>A0A3L7HF09</accession>
<dbReference type="Pfam" id="PF15672">
    <property type="entry name" value="Mucin15"/>
    <property type="match status" value="1"/>
</dbReference>
<dbReference type="Proteomes" id="UP000694386">
    <property type="component" value="Unplaced"/>
</dbReference>